<evidence type="ECO:0000256" key="5">
    <source>
        <dbReference type="ARBA" id="ARBA00023002"/>
    </source>
</evidence>
<keyword evidence="4" id="KW-0288">FMN</keyword>
<protein>
    <recommendedName>
        <fullName evidence="2">Probable nitronate monooxygenase</fullName>
    </recommendedName>
</protein>
<evidence type="ECO:0000313" key="6">
    <source>
        <dbReference type="EMBL" id="CUM89060.1"/>
    </source>
</evidence>
<comment type="function">
    <text evidence="1">Nitronate monooxygenase that uses molecular oxygen to catalyze the oxidative denitrification of alkyl nitronates. Acts on propionate 3-nitronate (P3N), the presumed physiological substrate. Probably functions in the detoxification of P3N, a metabolic poison produced by plants and fungi as a defense mechanism.</text>
</comment>
<gene>
    <name evidence="6" type="ORF">ERS852574_01372</name>
</gene>
<proteinExistence type="predicted"/>
<organism evidence="6 7">
    <name type="scientific">Coprococcus comes</name>
    <dbReference type="NCBI Taxonomy" id="410072"/>
    <lineage>
        <taxon>Bacteria</taxon>
        <taxon>Bacillati</taxon>
        <taxon>Bacillota</taxon>
        <taxon>Clostridia</taxon>
        <taxon>Lachnospirales</taxon>
        <taxon>Lachnospiraceae</taxon>
        <taxon>Coprococcus</taxon>
    </lineage>
</organism>
<dbReference type="RefSeq" id="WP_055156318.1">
    <property type="nucleotide sequence ID" value="NZ_CYXR01000008.1"/>
</dbReference>
<dbReference type="GO" id="GO:0018580">
    <property type="term" value="F:nitronate monooxygenase activity"/>
    <property type="evidence" value="ECO:0007669"/>
    <property type="project" value="InterPro"/>
</dbReference>
<reference evidence="6 7" key="1">
    <citation type="submission" date="2015-09" db="EMBL/GenBank/DDBJ databases">
        <authorList>
            <consortium name="Pathogen Informatics"/>
        </authorList>
    </citation>
    <scope>NUCLEOTIDE SEQUENCE [LARGE SCALE GENOMIC DNA]</scope>
    <source>
        <strain evidence="6 7">2789STDY5834962</strain>
    </source>
</reference>
<dbReference type="InterPro" id="IPR004136">
    <property type="entry name" value="NMO"/>
</dbReference>
<dbReference type="Pfam" id="PF03060">
    <property type="entry name" value="NMO"/>
    <property type="match status" value="1"/>
</dbReference>
<dbReference type="PANTHER" id="PTHR32332">
    <property type="entry name" value="2-NITROPROPANE DIOXYGENASE"/>
    <property type="match status" value="1"/>
</dbReference>
<dbReference type="PANTHER" id="PTHR32332:SF18">
    <property type="entry name" value="2-NITROPROPANE DIOXYGENASE"/>
    <property type="match status" value="1"/>
</dbReference>
<keyword evidence="5" id="KW-0560">Oxidoreductase</keyword>
<dbReference type="SUPFAM" id="SSF51412">
    <property type="entry name" value="Inosine monophosphate dehydrogenase (IMPDH)"/>
    <property type="match status" value="1"/>
</dbReference>
<sequence length="356" mass="38116">MKGLPELVIGDLKVKRPVIQGGMGVGVSLGQLAGAVAKEGGVGIISTAQIGFREPDFETNTRAANIRAIGSEFQRARETAPDGVIGFNIMVALKDYDEHVKAAVDAGADLIVSGAGLPIELPGLVEGSSTKIAPIVSTEKSAKVILKYWDKKFSRTADLVVIEGPKAGGHLGFDREQLETYTQESYDNEIERIMAVVRKYAQKYQVHIPVAVAGGISDKDAAEHAFSLGADAVQAATRFVTTWECDADLSYKQSYLNAKKEDVILVKSPVGMPGRAIKNPFISHVMAGERVKPKRCLGCLKNCNPAEVPYCITEALIKAAKGEIGEALLFCGADVWKAEKIETVKEVIDSLLGDCV</sequence>
<keyword evidence="3" id="KW-0285">Flavoprotein</keyword>
<evidence type="ECO:0000256" key="3">
    <source>
        <dbReference type="ARBA" id="ARBA00022630"/>
    </source>
</evidence>
<dbReference type="InterPro" id="IPR013785">
    <property type="entry name" value="Aldolase_TIM"/>
</dbReference>
<dbReference type="AlphaFoldDB" id="A0A173SFQ9"/>
<dbReference type="EMBL" id="CYXR01000008">
    <property type="protein sequence ID" value="CUM89060.1"/>
    <property type="molecule type" value="Genomic_DNA"/>
</dbReference>
<evidence type="ECO:0000313" key="7">
    <source>
        <dbReference type="Proteomes" id="UP000095727"/>
    </source>
</evidence>
<dbReference type="CDD" id="cd04730">
    <property type="entry name" value="NPD_like"/>
    <property type="match status" value="1"/>
</dbReference>
<dbReference type="Gene3D" id="3.20.20.70">
    <property type="entry name" value="Aldolase class I"/>
    <property type="match status" value="1"/>
</dbReference>
<accession>A0A173SFQ9</accession>
<name>A0A173SFQ9_9FIRM</name>
<evidence type="ECO:0000256" key="2">
    <source>
        <dbReference type="ARBA" id="ARBA00013457"/>
    </source>
</evidence>
<dbReference type="Proteomes" id="UP000095727">
    <property type="component" value="Unassembled WGS sequence"/>
</dbReference>
<evidence type="ECO:0000256" key="4">
    <source>
        <dbReference type="ARBA" id="ARBA00022643"/>
    </source>
</evidence>
<evidence type="ECO:0000256" key="1">
    <source>
        <dbReference type="ARBA" id="ARBA00003535"/>
    </source>
</evidence>